<accession>A0A4S8M124</accession>
<dbReference type="InterPro" id="IPR008984">
    <property type="entry name" value="SMAD_FHA_dom_sf"/>
</dbReference>
<feature type="compositionally biased region" description="Basic and acidic residues" evidence="1">
    <location>
        <begin position="155"/>
        <end position="167"/>
    </location>
</feature>
<dbReference type="OrthoDB" id="10252171at2759"/>
<dbReference type="InterPro" id="IPR000253">
    <property type="entry name" value="FHA_dom"/>
</dbReference>
<evidence type="ECO:0000313" key="3">
    <source>
        <dbReference type="EMBL" id="THU95511.1"/>
    </source>
</evidence>
<evidence type="ECO:0000256" key="1">
    <source>
        <dbReference type="SAM" id="MobiDB-lite"/>
    </source>
</evidence>
<evidence type="ECO:0000313" key="4">
    <source>
        <dbReference type="Proteomes" id="UP000297245"/>
    </source>
</evidence>
<feature type="compositionally biased region" description="Gly residues" evidence="1">
    <location>
        <begin position="59"/>
        <end position="68"/>
    </location>
</feature>
<feature type="compositionally biased region" description="Low complexity" evidence="1">
    <location>
        <begin position="69"/>
        <end position="91"/>
    </location>
</feature>
<dbReference type="PROSITE" id="PS50006">
    <property type="entry name" value="FHA_DOMAIN"/>
    <property type="match status" value="1"/>
</dbReference>
<feature type="compositionally biased region" description="Low complexity" evidence="1">
    <location>
        <begin position="115"/>
        <end position="126"/>
    </location>
</feature>
<feature type="domain" description="FHA" evidence="2">
    <location>
        <begin position="293"/>
        <end position="360"/>
    </location>
</feature>
<organism evidence="3 4">
    <name type="scientific">Dendrothele bispora (strain CBS 962.96)</name>
    <dbReference type="NCBI Taxonomy" id="1314807"/>
    <lineage>
        <taxon>Eukaryota</taxon>
        <taxon>Fungi</taxon>
        <taxon>Dikarya</taxon>
        <taxon>Basidiomycota</taxon>
        <taxon>Agaricomycotina</taxon>
        <taxon>Agaricomycetes</taxon>
        <taxon>Agaricomycetidae</taxon>
        <taxon>Agaricales</taxon>
        <taxon>Agaricales incertae sedis</taxon>
        <taxon>Dendrothele</taxon>
    </lineage>
</organism>
<feature type="compositionally biased region" description="Low complexity" evidence="1">
    <location>
        <begin position="220"/>
        <end position="231"/>
    </location>
</feature>
<dbReference type="SUPFAM" id="SSF49879">
    <property type="entry name" value="SMAD/FHA domain"/>
    <property type="match status" value="1"/>
</dbReference>
<dbReference type="EMBL" id="ML179198">
    <property type="protein sequence ID" value="THU95511.1"/>
    <property type="molecule type" value="Genomic_DNA"/>
</dbReference>
<dbReference type="Gene3D" id="2.60.200.20">
    <property type="match status" value="1"/>
</dbReference>
<feature type="compositionally biased region" description="Acidic residues" evidence="1">
    <location>
        <begin position="136"/>
        <end position="154"/>
    </location>
</feature>
<keyword evidence="4" id="KW-1185">Reference proteome</keyword>
<feature type="compositionally biased region" description="Low complexity" evidence="1">
    <location>
        <begin position="10"/>
        <end position="29"/>
    </location>
</feature>
<dbReference type="SMART" id="SM00240">
    <property type="entry name" value="FHA"/>
    <property type="match status" value="1"/>
</dbReference>
<dbReference type="Pfam" id="PF00498">
    <property type="entry name" value="FHA"/>
    <property type="match status" value="1"/>
</dbReference>
<feature type="compositionally biased region" description="Acidic residues" evidence="1">
    <location>
        <begin position="170"/>
        <end position="214"/>
    </location>
</feature>
<sequence length="411" mass="45118">MATDSNADQTVVSTSVTSTGRSTTSSDTVRAPGTLTATSRPSIPFGSPLPNLGDTAANGSGGGGGGNGISNNNNVPNLDQSLSSSPSTQTPQPNPNPNPNVNPLEYQATLVIVDSPSSSPSSPSSPQHVPQHEYCFGDDEEGGEWGWDGDEDGDEGRWEAAARRESLGWDGDEGEDEKMEGDEDEGGDDEDEDETEEGDEEEMEDEDKDAEMEDVDKNQDQGQEQRQQHGGPSTHVVPVLVSQNHWQKPLFERRLLKTENRMQQVQLPLSDAMPPETVKKFSRIDFWKLRQEYRVGRFSENGIGIGDDNIRIRKNDIVLPSARISNLHAIFRWNGHETHGAGASILDLSTNGTYLNGELIGKGITRLVRDGDEVAFGPPDCTDERREYRYTFRYMAAGCARDPNKWYGGYR</sequence>
<feature type="region of interest" description="Disordered" evidence="1">
    <location>
        <begin position="1"/>
        <end position="235"/>
    </location>
</feature>
<proteinExistence type="predicted"/>
<gene>
    <name evidence="3" type="ORF">K435DRAFT_798072</name>
</gene>
<dbReference type="AlphaFoldDB" id="A0A4S8M124"/>
<name>A0A4S8M124_DENBC</name>
<protein>
    <recommendedName>
        <fullName evidence="2">FHA domain-containing protein</fullName>
    </recommendedName>
</protein>
<dbReference type="Proteomes" id="UP000297245">
    <property type="component" value="Unassembled WGS sequence"/>
</dbReference>
<reference evidence="3 4" key="1">
    <citation type="journal article" date="2019" name="Nat. Ecol. Evol.">
        <title>Megaphylogeny resolves global patterns of mushroom evolution.</title>
        <authorList>
            <person name="Varga T."/>
            <person name="Krizsan K."/>
            <person name="Foldi C."/>
            <person name="Dima B."/>
            <person name="Sanchez-Garcia M."/>
            <person name="Sanchez-Ramirez S."/>
            <person name="Szollosi G.J."/>
            <person name="Szarkandi J.G."/>
            <person name="Papp V."/>
            <person name="Albert L."/>
            <person name="Andreopoulos W."/>
            <person name="Angelini C."/>
            <person name="Antonin V."/>
            <person name="Barry K.W."/>
            <person name="Bougher N.L."/>
            <person name="Buchanan P."/>
            <person name="Buyck B."/>
            <person name="Bense V."/>
            <person name="Catcheside P."/>
            <person name="Chovatia M."/>
            <person name="Cooper J."/>
            <person name="Damon W."/>
            <person name="Desjardin D."/>
            <person name="Finy P."/>
            <person name="Geml J."/>
            <person name="Haridas S."/>
            <person name="Hughes K."/>
            <person name="Justo A."/>
            <person name="Karasinski D."/>
            <person name="Kautmanova I."/>
            <person name="Kiss B."/>
            <person name="Kocsube S."/>
            <person name="Kotiranta H."/>
            <person name="LaButti K.M."/>
            <person name="Lechner B.E."/>
            <person name="Liimatainen K."/>
            <person name="Lipzen A."/>
            <person name="Lukacs Z."/>
            <person name="Mihaltcheva S."/>
            <person name="Morgado L.N."/>
            <person name="Niskanen T."/>
            <person name="Noordeloos M.E."/>
            <person name="Ohm R.A."/>
            <person name="Ortiz-Santana B."/>
            <person name="Ovrebo C."/>
            <person name="Racz N."/>
            <person name="Riley R."/>
            <person name="Savchenko A."/>
            <person name="Shiryaev A."/>
            <person name="Soop K."/>
            <person name="Spirin V."/>
            <person name="Szebenyi C."/>
            <person name="Tomsovsky M."/>
            <person name="Tulloss R.E."/>
            <person name="Uehling J."/>
            <person name="Grigoriev I.V."/>
            <person name="Vagvolgyi C."/>
            <person name="Papp T."/>
            <person name="Martin F.M."/>
            <person name="Miettinen O."/>
            <person name="Hibbett D.S."/>
            <person name="Nagy L.G."/>
        </authorList>
    </citation>
    <scope>NUCLEOTIDE SEQUENCE [LARGE SCALE GENOMIC DNA]</scope>
    <source>
        <strain evidence="3 4">CBS 962.96</strain>
    </source>
</reference>
<evidence type="ECO:0000259" key="2">
    <source>
        <dbReference type="PROSITE" id="PS50006"/>
    </source>
</evidence>